<dbReference type="EMBL" id="QEFC01000210">
    <property type="protein sequence ID" value="KAE9465998.1"/>
    <property type="molecule type" value="Genomic_DNA"/>
</dbReference>
<dbReference type="OrthoDB" id="1926966at2759"/>
<gene>
    <name evidence="2" type="ORF">C3L33_02092</name>
</gene>
<dbReference type="Proteomes" id="UP000428333">
    <property type="component" value="Linkage Group LG02"/>
</dbReference>
<feature type="region of interest" description="Disordered" evidence="1">
    <location>
        <begin position="303"/>
        <end position="337"/>
    </location>
</feature>
<evidence type="ECO:0000313" key="3">
    <source>
        <dbReference type="Proteomes" id="UP000428333"/>
    </source>
</evidence>
<sequence>MKASIKFREDQKPLVRAKIPLNIASLPFQSSIIAGDSKELSLNLSTFFSSGPSLKLAYKPNDSLNPFTLVFRTGIGHYGSPVNSPMSMSAEFNLIGTQNPRFFIHFKPKLGDFSFKKSQSSDFVVKGVTPKSKLNGGKLDDDVLVETAEKGLFYGKRIGVLPESGAAGGVLSGAEASARTVLPVLNKAVVNFRWGVRFPKGEMTAAAVGGGISVRELPVLVMSKIGIEHVANNGAKESDKVISGLNFQGSGGVGETYLLVKRQLELIQVENEMLKKAMDDLKSEFAAGKWTVPAGGCGSSADLGKYKEGDRGAKPSGGRVDRWNSGGDKRSSEYNGKASEADVNVELKKAVKDATVPEFDDLAGDGILLFNSNIGLWVFRSNASVLFWVLVKFVM</sequence>
<dbReference type="PANTHER" id="PTHR34285:SF3">
    <property type="entry name" value="OS08G0510800 PROTEIN"/>
    <property type="match status" value="1"/>
</dbReference>
<name>A0A6A4MJW4_9ERIC</name>
<protein>
    <submittedName>
        <fullName evidence="2">Uncharacterized protein</fullName>
    </submittedName>
</protein>
<organism evidence="2 3">
    <name type="scientific">Rhododendron williamsianum</name>
    <dbReference type="NCBI Taxonomy" id="262921"/>
    <lineage>
        <taxon>Eukaryota</taxon>
        <taxon>Viridiplantae</taxon>
        <taxon>Streptophyta</taxon>
        <taxon>Embryophyta</taxon>
        <taxon>Tracheophyta</taxon>
        <taxon>Spermatophyta</taxon>
        <taxon>Magnoliopsida</taxon>
        <taxon>eudicotyledons</taxon>
        <taxon>Gunneridae</taxon>
        <taxon>Pentapetalae</taxon>
        <taxon>asterids</taxon>
        <taxon>Ericales</taxon>
        <taxon>Ericaceae</taxon>
        <taxon>Ericoideae</taxon>
        <taxon>Rhodoreae</taxon>
        <taxon>Rhododendron</taxon>
    </lineage>
</organism>
<reference evidence="2 3" key="1">
    <citation type="journal article" date="2019" name="Genome Biol. Evol.">
        <title>The Rhododendron genome and chromosomal organization provide insight into shared whole-genome duplications across the heath family (Ericaceae).</title>
        <authorList>
            <person name="Soza V.L."/>
            <person name="Lindsley D."/>
            <person name="Waalkes A."/>
            <person name="Ramage E."/>
            <person name="Patwardhan R.P."/>
            <person name="Burton J.N."/>
            <person name="Adey A."/>
            <person name="Kumar A."/>
            <person name="Qiu R."/>
            <person name="Shendure J."/>
            <person name="Hall B."/>
        </authorList>
    </citation>
    <scope>NUCLEOTIDE SEQUENCE [LARGE SCALE GENOMIC DNA]</scope>
    <source>
        <strain evidence="2">RSF 1966-606</strain>
    </source>
</reference>
<evidence type="ECO:0000256" key="1">
    <source>
        <dbReference type="SAM" id="MobiDB-lite"/>
    </source>
</evidence>
<feature type="non-terminal residue" evidence="2">
    <location>
        <position position="1"/>
    </location>
</feature>
<dbReference type="AlphaFoldDB" id="A0A6A4MJW4"/>
<proteinExistence type="predicted"/>
<evidence type="ECO:0000313" key="2">
    <source>
        <dbReference type="EMBL" id="KAE9465998.1"/>
    </source>
</evidence>
<comment type="caution">
    <text evidence="2">The sequence shown here is derived from an EMBL/GenBank/DDBJ whole genome shotgun (WGS) entry which is preliminary data.</text>
</comment>
<dbReference type="PANTHER" id="PTHR34285">
    <property type="entry name" value="OS08G0510800 PROTEIN"/>
    <property type="match status" value="1"/>
</dbReference>
<feature type="compositionally biased region" description="Basic and acidic residues" evidence="1">
    <location>
        <begin position="304"/>
        <end position="332"/>
    </location>
</feature>
<accession>A0A6A4MJW4</accession>
<keyword evidence="3" id="KW-1185">Reference proteome</keyword>